<proteinExistence type="predicted"/>
<dbReference type="Proteomes" id="UP001185755">
    <property type="component" value="Unassembled WGS sequence"/>
</dbReference>
<dbReference type="InterPro" id="IPR051490">
    <property type="entry name" value="THEM6_lcsJ_thioesterase"/>
</dbReference>
<accession>A0ABU4B6G7</accession>
<dbReference type="RefSeq" id="WP_317562688.1">
    <property type="nucleotide sequence ID" value="NZ_JAWLJX010000001.1"/>
</dbReference>
<dbReference type="PANTHER" id="PTHR12475">
    <property type="match status" value="1"/>
</dbReference>
<dbReference type="EMBL" id="JAWLJX010000001">
    <property type="protein sequence ID" value="MDV6259783.1"/>
    <property type="molecule type" value="Genomic_DNA"/>
</dbReference>
<name>A0ABU4B6G7_9NOCA</name>
<dbReference type="Pfam" id="PF13279">
    <property type="entry name" value="4HBT_2"/>
    <property type="match status" value="1"/>
</dbReference>
<evidence type="ECO:0000313" key="1">
    <source>
        <dbReference type="EMBL" id="MDV6259783.1"/>
    </source>
</evidence>
<evidence type="ECO:0000313" key="2">
    <source>
        <dbReference type="Proteomes" id="UP001185755"/>
    </source>
</evidence>
<sequence length="176" mass="20293">MTIRWLVRMRSTRRKAMVGEALETRFRVLLVDLDILMHMTNGRYLSVLDAARISYYARTGLWKQLRARGWSPVVTAQTITYHRSLTFPQSYRVRTRLLGTDAKNLYFEQIFHIGEVDYATAFVSVRLTSRSHGSVNPDEILALDAAFALPTDLPASVTSWSEFSRNPYSQNARESW</sequence>
<comment type="caution">
    <text evidence="1">The sequence shown here is derived from an EMBL/GenBank/DDBJ whole genome shotgun (WGS) entry which is preliminary data.</text>
</comment>
<dbReference type="PANTHER" id="PTHR12475:SF4">
    <property type="entry name" value="PROTEIN THEM6"/>
    <property type="match status" value="1"/>
</dbReference>
<reference evidence="1 2" key="1">
    <citation type="submission" date="2023-10" db="EMBL/GenBank/DDBJ databases">
        <title>Development of a sustainable strategy for remediation of hydrocarbon-contaminated territories based on the waste exchange concept.</title>
        <authorList>
            <person name="Krivoruchko A."/>
        </authorList>
    </citation>
    <scope>NUCLEOTIDE SEQUENCE [LARGE SCALE GENOMIC DNA]</scope>
    <source>
        <strain evidence="1 2">IEGM 1323</strain>
    </source>
</reference>
<keyword evidence="2" id="KW-1185">Reference proteome</keyword>
<protein>
    <submittedName>
        <fullName evidence="1">Thioesterase family protein</fullName>
    </submittedName>
</protein>
<dbReference type="SUPFAM" id="SSF54637">
    <property type="entry name" value="Thioesterase/thiol ester dehydrase-isomerase"/>
    <property type="match status" value="1"/>
</dbReference>
<dbReference type="CDD" id="cd00586">
    <property type="entry name" value="4HBT"/>
    <property type="match status" value="1"/>
</dbReference>
<gene>
    <name evidence="1" type="ORF">R3P96_00360</name>
</gene>
<dbReference type="Gene3D" id="3.10.129.10">
    <property type="entry name" value="Hotdog Thioesterase"/>
    <property type="match status" value="1"/>
</dbReference>
<organism evidence="1 2">
    <name type="scientific">Rhodococcoides yunnanense</name>
    <dbReference type="NCBI Taxonomy" id="278209"/>
    <lineage>
        <taxon>Bacteria</taxon>
        <taxon>Bacillati</taxon>
        <taxon>Actinomycetota</taxon>
        <taxon>Actinomycetes</taxon>
        <taxon>Mycobacteriales</taxon>
        <taxon>Nocardiaceae</taxon>
        <taxon>Rhodococcoides</taxon>
    </lineage>
</organism>
<dbReference type="InterPro" id="IPR029069">
    <property type="entry name" value="HotDog_dom_sf"/>
</dbReference>